<reference evidence="1 2" key="1">
    <citation type="submission" date="2016-10" db="EMBL/GenBank/DDBJ databases">
        <title>Description of Gloeomargarita lithophora gen. nov., sp. nov., a thylakoid-bearing basal-branching cyanobacterium with intracellular carbonates, and proposal for Gloeomargaritales ord. nov.</title>
        <authorList>
            <person name="Moreira D."/>
            <person name="Tavera R."/>
            <person name="Benzerara K."/>
            <person name="Skouri-Panet F."/>
            <person name="Couradeau E."/>
            <person name="Gerard E."/>
            <person name="Loussert C."/>
            <person name="Novelo E."/>
            <person name="Zivanovic Y."/>
            <person name="Lopez-Garcia P."/>
        </authorList>
    </citation>
    <scope>NUCLEOTIDE SEQUENCE [LARGE SCALE GENOMIC DNA]</scope>
    <source>
        <strain evidence="1 2">D10</strain>
    </source>
</reference>
<dbReference type="EMBL" id="CP017675">
    <property type="protein sequence ID" value="APB34070.1"/>
    <property type="molecule type" value="Genomic_DNA"/>
</dbReference>
<evidence type="ECO:0000313" key="2">
    <source>
        <dbReference type="Proteomes" id="UP000180235"/>
    </source>
</evidence>
<dbReference type="RefSeq" id="WP_071454565.1">
    <property type="nucleotide sequence ID" value="NZ_CP017675.1"/>
</dbReference>
<accession>A0A1J0ADQ1</accession>
<dbReference type="Proteomes" id="UP000180235">
    <property type="component" value="Chromosome"/>
</dbReference>
<dbReference type="KEGG" id="glt:GlitD10_1744"/>
<dbReference type="PANTHER" id="PTHR39638">
    <property type="entry name" value="YCF35"/>
    <property type="match status" value="1"/>
</dbReference>
<dbReference type="InterPro" id="IPR009666">
    <property type="entry name" value="Uncharacterised_Ycf35"/>
</dbReference>
<sequence length="128" mass="14614">MSHFSTIQTSLRHRLALETALTRLNYTYHVGTTAVRGYRGQTQSAELVIPQENGYDIGFVWDGQQYNLVADLQYWQQPLSVAGFMKQLHQQYAYEVVATNTQKQGFQVSESQKLADGSLRLVVQRWAS</sequence>
<proteinExistence type="predicted"/>
<dbReference type="OrthoDB" id="163953at2"/>
<name>A0A1J0ADQ1_9CYAN</name>
<evidence type="ECO:0000313" key="1">
    <source>
        <dbReference type="EMBL" id="APB34070.1"/>
    </source>
</evidence>
<keyword evidence="2" id="KW-1185">Reference proteome</keyword>
<evidence type="ECO:0008006" key="3">
    <source>
        <dbReference type="Google" id="ProtNLM"/>
    </source>
</evidence>
<organism evidence="1 2">
    <name type="scientific">Gloeomargarita lithophora Alchichica-D10</name>
    <dbReference type="NCBI Taxonomy" id="1188229"/>
    <lineage>
        <taxon>Bacteria</taxon>
        <taxon>Bacillati</taxon>
        <taxon>Cyanobacteriota</taxon>
        <taxon>Cyanophyceae</taxon>
        <taxon>Gloeomargaritales</taxon>
        <taxon>Gloeomargaritaceae</taxon>
        <taxon>Gloeomargarita</taxon>
    </lineage>
</organism>
<dbReference type="Pfam" id="PF06868">
    <property type="entry name" value="DUF1257"/>
    <property type="match status" value="1"/>
</dbReference>
<protein>
    <recommendedName>
        <fullName evidence="3">Ycf35</fullName>
    </recommendedName>
</protein>
<dbReference type="AlphaFoldDB" id="A0A1J0ADQ1"/>
<dbReference type="STRING" id="1188229.GlitD10_1744"/>
<dbReference type="PANTHER" id="PTHR39638:SF2">
    <property type="entry name" value="YCF35"/>
    <property type="match status" value="1"/>
</dbReference>
<gene>
    <name evidence="1" type="ORF">GlitD10_1744</name>
</gene>